<evidence type="ECO:0000256" key="10">
    <source>
        <dbReference type="ARBA" id="ARBA00023049"/>
    </source>
</evidence>
<feature type="binding site" evidence="12">
    <location>
        <position position="145"/>
    </location>
    <ligand>
        <name>Zn(2+)</name>
        <dbReference type="ChEBI" id="CHEBI:29105"/>
        <note>catalytic</note>
    </ligand>
</feature>
<evidence type="ECO:0000256" key="9">
    <source>
        <dbReference type="ARBA" id="ARBA00022989"/>
    </source>
</evidence>
<feature type="active site" evidence="12">
    <location>
        <position position="146"/>
    </location>
</feature>
<proteinExistence type="inferred from homology"/>
<name>A0A7C9PM24_9MICO</name>
<keyword evidence="7 12" id="KW-0378">Hydrolase</keyword>
<dbReference type="InterPro" id="IPR050083">
    <property type="entry name" value="HtpX_protease"/>
</dbReference>
<evidence type="ECO:0000256" key="8">
    <source>
        <dbReference type="ARBA" id="ARBA00022833"/>
    </source>
</evidence>
<evidence type="ECO:0000259" key="13">
    <source>
        <dbReference type="Pfam" id="PF01435"/>
    </source>
</evidence>
<keyword evidence="6 12" id="KW-0479">Metal-binding</keyword>
<evidence type="ECO:0000256" key="12">
    <source>
        <dbReference type="HAMAP-Rule" id="MF_00188"/>
    </source>
</evidence>
<dbReference type="GO" id="GO:0005886">
    <property type="term" value="C:plasma membrane"/>
    <property type="evidence" value="ECO:0007669"/>
    <property type="project" value="UniProtKB-SubCell"/>
</dbReference>
<comment type="similarity">
    <text evidence="2 12">Belongs to the peptidase M48B family.</text>
</comment>
<feature type="binding site" evidence="12">
    <location>
        <position position="149"/>
    </location>
    <ligand>
        <name>Zn(2+)</name>
        <dbReference type="ChEBI" id="CHEBI:29105"/>
        <note>catalytic</note>
    </ligand>
</feature>
<evidence type="ECO:0000256" key="6">
    <source>
        <dbReference type="ARBA" id="ARBA00022723"/>
    </source>
</evidence>
<feature type="transmembrane region" description="Helical" evidence="12">
    <location>
        <begin position="200"/>
        <end position="222"/>
    </location>
</feature>
<keyword evidence="11 12" id="KW-0472">Membrane</keyword>
<keyword evidence="10 12" id="KW-0482">Metalloprotease</keyword>
<feature type="transmembrane region" description="Helical" evidence="12">
    <location>
        <begin position="157"/>
        <end position="180"/>
    </location>
</feature>
<dbReference type="RefSeq" id="WP_163472295.1">
    <property type="nucleotide sequence ID" value="NZ_JAAGWZ010000001.1"/>
</dbReference>
<evidence type="ECO:0000256" key="2">
    <source>
        <dbReference type="ARBA" id="ARBA00009779"/>
    </source>
</evidence>
<dbReference type="HAMAP" id="MF_00188">
    <property type="entry name" value="Pept_M48_protease_HtpX"/>
    <property type="match status" value="1"/>
</dbReference>
<evidence type="ECO:0000256" key="5">
    <source>
        <dbReference type="ARBA" id="ARBA00022692"/>
    </source>
</evidence>
<evidence type="ECO:0000256" key="7">
    <source>
        <dbReference type="ARBA" id="ARBA00022801"/>
    </source>
</evidence>
<gene>
    <name evidence="12" type="primary">htpX</name>
    <name evidence="14" type="ORF">G3T37_04820</name>
</gene>
<dbReference type="GO" id="GO:0008270">
    <property type="term" value="F:zinc ion binding"/>
    <property type="evidence" value="ECO:0007669"/>
    <property type="project" value="UniProtKB-UniRule"/>
</dbReference>
<dbReference type="InterPro" id="IPR001915">
    <property type="entry name" value="Peptidase_M48"/>
</dbReference>
<evidence type="ECO:0000256" key="1">
    <source>
        <dbReference type="ARBA" id="ARBA00004651"/>
    </source>
</evidence>
<dbReference type="InterPro" id="IPR022919">
    <property type="entry name" value="Pept_M48_protease_HtpX"/>
</dbReference>
<dbReference type="Proteomes" id="UP000479756">
    <property type="component" value="Unassembled WGS sequence"/>
</dbReference>
<keyword evidence="8 12" id="KW-0862">Zinc</keyword>
<dbReference type="PANTHER" id="PTHR43221:SF1">
    <property type="entry name" value="PROTEASE HTPX"/>
    <property type="match status" value="1"/>
</dbReference>
<evidence type="ECO:0000256" key="11">
    <source>
        <dbReference type="ARBA" id="ARBA00023136"/>
    </source>
</evidence>
<dbReference type="EMBL" id="JAAGWZ010000001">
    <property type="protein sequence ID" value="NEM90673.1"/>
    <property type="molecule type" value="Genomic_DNA"/>
</dbReference>
<evidence type="ECO:0000313" key="15">
    <source>
        <dbReference type="Proteomes" id="UP000479756"/>
    </source>
</evidence>
<dbReference type="GO" id="GO:0004222">
    <property type="term" value="F:metalloendopeptidase activity"/>
    <property type="evidence" value="ECO:0007669"/>
    <property type="project" value="UniProtKB-UniRule"/>
</dbReference>
<dbReference type="GO" id="GO:0006508">
    <property type="term" value="P:proteolysis"/>
    <property type="evidence" value="ECO:0007669"/>
    <property type="project" value="UniProtKB-KW"/>
</dbReference>
<dbReference type="Gene3D" id="3.30.2010.10">
    <property type="entry name" value="Metalloproteases ('zincins'), catalytic domain"/>
    <property type="match status" value="1"/>
</dbReference>
<feature type="domain" description="Peptidase M48" evidence="13">
    <location>
        <begin position="79"/>
        <end position="303"/>
    </location>
</feature>
<protein>
    <recommendedName>
        <fullName evidence="12">Protease HtpX homolog</fullName>
        <ecNumber evidence="12">3.4.24.-</ecNumber>
    </recommendedName>
</protein>
<keyword evidence="15" id="KW-1185">Reference proteome</keyword>
<dbReference type="PANTHER" id="PTHR43221">
    <property type="entry name" value="PROTEASE HTPX"/>
    <property type="match status" value="1"/>
</dbReference>
<keyword evidence="4 12" id="KW-0645">Protease</keyword>
<dbReference type="Pfam" id="PF01435">
    <property type="entry name" value="Peptidase_M48"/>
    <property type="match status" value="1"/>
</dbReference>
<comment type="caution">
    <text evidence="14">The sequence shown here is derived from an EMBL/GenBank/DDBJ whole genome shotgun (WGS) entry which is preliminary data.</text>
</comment>
<comment type="subcellular location">
    <subcellularLocation>
        <location evidence="1 12">Cell membrane</location>
        <topology evidence="1 12">Multi-pass membrane protein</topology>
    </subcellularLocation>
</comment>
<sequence>MYRAIAANKRNTVLIISLFLVIVAAIGFAVNYLWGGGRYGDYSIFIFVVIGAGLYTLIQYFAAASQALAITGAMPIQKADNPRLYRIVENLAITTGMPMPKVYIINDPAPNAFATGRDPKHAVVAATTGILEIMDDDELEGVMAHEMGHVQNYDIRVSTLVFGLVVAIGFIADVALRLSFFGGFGGNNRDNNNNGGGGGGNPIVLVIGIVALIISPIVAAIIQAAISRQREYLADATSAMTTRNPGELESALKKLGEYGRPVRRQNSSMAHMWIADPNKPGMIEKLFSTHPPIADRIARLDKMGGSF</sequence>
<evidence type="ECO:0000256" key="3">
    <source>
        <dbReference type="ARBA" id="ARBA00022475"/>
    </source>
</evidence>
<keyword evidence="9 12" id="KW-1133">Transmembrane helix</keyword>
<feature type="binding site" evidence="12">
    <location>
        <position position="231"/>
    </location>
    <ligand>
        <name>Zn(2+)</name>
        <dbReference type="ChEBI" id="CHEBI:29105"/>
        <note>catalytic</note>
    </ligand>
</feature>
<dbReference type="AlphaFoldDB" id="A0A7C9PM24"/>
<organism evidence="14 15">
    <name type="scientific">Galbitalea soli</name>
    <dbReference type="NCBI Taxonomy" id="1268042"/>
    <lineage>
        <taxon>Bacteria</taxon>
        <taxon>Bacillati</taxon>
        <taxon>Actinomycetota</taxon>
        <taxon>Actinomycetes</taxon>
        <taxon>Micrococcales</taxon>
        <taxon>Microbacteriaceae</taxon>
        <taxon>Galbitalea</taxon>
    </lineage>
</organism>
<feature type="transmembrane region" description="Helical" evidence="12">
    <location>
        <begin position="40"/>
        <end position="58"/>
    </location>
</feature>
<comment type="cofactor">
    <cofactor evidence="12">
        <name>Zn(2+)</name>
        <dbReference type="ChEBI" id="CHEBI:29105"/>
    </cofactor>
    <text evidence="12">Binds 1 zinc ion per subunit.</text>
</comment>
<dbReference type="EC" id="3.4.24.-" evidence="12"/>
<feature type="transmembrane region" description="Helical" evidence="12">
    <location>
        <begin position="12"/>
        <end position="34"/>
    </location>
</feature>
<keyword evidence="5 12" id="KW-0812">Transmembrane</keyword>
<accession>A0A7C9PM24</accession>
<evidence type="ECO:0000256" key="4">
    <source>
        <dbReference type="ARBA" id="ARBA00022670"/>
    </source>
</evidence>
<reference evidence="14 15" key="1">
    <citation type="journal article" date="2014" name="Int. J. Syst. Evol. Microbiol.">
        <title>Description of Galbitalea soli gen. nov., sp. nov., and Frondihabitans sucicola sp. nov.</title>
        <authorList>
            <person name="Kim S.J."/>
            <person name="Lim J.M."/>
            <person name="Ahn J.H."/>
            <person name="Weon H.Y."/>
            <person name="Hamada M."/>
            <person name="Suzuki K."/>
            <person name="Ahn T.Y."/>
            <person name="Kwon S.W."/>
        </authorList>
    </citation>
    <scope>NUCLEOTIDE SEQUENCE [LARGE SCALE GENOMIC DNA]</scope>
    <source>
        <strain evidence="14 15">NBRC 108727</strain>
    </source>
</reference>
<evidence type="ECO:0000313" key="14">
    <source>
        <dbReference type="EMBL" id="NEM90673.1"/>
    </source>
</evidence>
<dbReference type="CDD" id="cd07340">
    <property type="entry name" value="M48B_Htpx_like"/>
    <property type="match status" value="1"/>
</dbReference>
<keyword evidence="3 12" id="KW-1003">Cell membrane</keyword>